<proteinExistence type="predicted"/>
<keyword evidence="1" id="KW-0378">Hydrolase</keyword>
<keyword evidence="1" id="KW-0255">Endonuclease</keyword>
<sequence>MKYKEGWTETERAEANAKVKALTEANTIKTPSQRGGTSAFARYKKANGADAVPPGKDVDHSIDLKLGGADDILNMNPLDRSVNRSLGKQIQNKIKDYPYGTIFDKFKIGD</sequence>
<dbReference type="EMBL" id="JAAIKC010000031">
    <property type="protein sequence ID" value="NEW09934.1"/>
    <property type="molecule type" value="Genomic_DNA"/>
</dbReference>
<organism evidence="1">
    <name type="scientific">Paenibacillus sp. SYP-B3998</name>
    <dbReference type="NCBI Taxonomy" id="2678564"/>
    <lineage>
        <taxon>Bacteria</taxon>
        <taxon>Bacillati</taxon>
        <taxon>Bacillota</taxon>
        <taxon>Bacilli</taxon>
        <taxon>Bacillales</taxon>
        <taxon>Paenibacillaceae</taxon>
        <taxon>Paenibacillus</taxon>
    </lineage>
</organism>
<evidence type="ECO:0000313" key="1">
    <source>
        <dbReference type="EMBL" id="NEW09934.1"/>
    </source>
</evidence>
<comment type="caution">
    <text evidence="1">The sequence shown here is derived from an EMBL/GenBank/DDBJ whole genome shotgun (WGS) entry which is preliminary data.</text>
</comment>
<dbReference type="RefSeq" id="WP_163954244.1">
    <property type="nucleotide sequence ID" value="NZ_JAAIKC010000031.1"/>
</dbReference>
<reference evidence="1" key="1">
    <citation type="submission" date="2020-02" db="EMBL/GenBank/DDBJ databases">
        <authorList>
            <person name="Shen X.-R."/>
            <person name="Zhang Y.-X."/>
        </authorList>
    </citation>
    <scope>NUCLEOTIDE SEQUENCE</scope>
    <source>
        <strain evidence="1">SYP-B3998</strain>
    </source>
</reference>
<dbReference type="GO" id="GO:0004519">
    <property type="term" value="F:endonuclease activity"/>
    <property type="evidence" value="ECO:0007669"/>
    <property type="project" value="UniProtKB-KW"/>
</dbReference>
<dbReference type="AlphaFoldDB" id="A0A6G4A7L3"/>
<protein>
    <submittedName>
        <fullName evidence="1">HNH endonuclease</fullName>
    </submittedName>
</protein>
<name>A0A6G4A7L3_9BACL</name>
<keyword evidence="1" id="KW-0540">Nuclease</keyword>
<gene>
    <name evidence="1" type="ORF">GK047_29060</name>
</gene>
<accession>A0A6G4A7L3</accession>